<dbReference type="PRINTS" id="PR00081">
    <property type="entry name" value="GDHRDH"/>
</dbReference>
<dbReference type="InterPro" id="IPR057326">
    <property type="entry name" value="KR_dom"/>
</dbReference>
<dbReference type="Proteomes" id="UP000501690">
    <property type="component" value="Linkage Group LG10"/>
</dbReference>
<dbReference type="OrthoDB" id="417891at2759"/>
<keyword evidence="2" id="KW-0560">Oxidoreductase</keyword>
<sequence>MAEPKQSGIKDNRWSLHGKTALVTGGTRGIGHAIVEELAEFGAAIHICSRKQDDIDKCVEEWKKKGFNVTGSVCDVQHSHQRQNLMETVSEIFHGKLDILVNNAAMELTKDILDHTAEDVSTIMAINFESVFHLTQLAHPLLKQSGYGSIVFISSIAGAKAIPSLSTYSAAKGAMDIFTKNVALEWAKDNIRANAVAPGPIWTPLLESIREKTGAEEYDGNVTSKIPCGRIGETKEVSPLVAFLCLPAASYITGQILYVDGGFTS</sequence>
<evidence type="ECO:0000256" key="3">
    <source>
        <dbReference type="ARBA" id="ARBA00025714"/>
    </source>
</evidence>
<proteinExistence type="inferred from homology"/>
<comment type="similarity">
    <text evidence="3">Belongs to the short-chain dehydrogenases/reductases (SDR) family. SDR65C subfamily.</text>
</comment>
<keyword evidence="6" id="KW-1185">Reference proteome</keyword>
<dbReference type="Pfam" id="PF13561">
    <property type="entry name" value="adh_short_C2"/>
    <property type="match status" value="1"/>
</dbReference>
<dbReference type="PANTHER" id="PTHR42898">
    <property type="entry name" value="TROPINONE REDUCTASE"/>
    <property type="match status" value="1"/>
</dbReference>
<dbReference type="FunFam" id="3.40.50.720:FF:000084">
    <property type="entry name" value="Short-chain dehydrogenase reductase"/>
    <property type="match status" value="1"/>
</dbReference>
<name>A0A4D6NFT3_VIGUN</name>
<dbReference type="InterPro" id="IPR045000">
    <property type="entry name" value="TR"/>
</dbReference>
<dbReference type="InterPro" id="IPR020904">
    <property type="entry name" value="Sc_DH/Rdtase_CS"/>
</dbReference>
<evidence type="ECO:0000256" key="1">
    <source>
        <dbReference type="ARBA" id="ARBA00022857"/>
    </source>
</evidence>
<dbReference type="SUPFAM" id="SSF51735">
    <property type="entry name" value="NAD(P)-binding Rossmann-fold domains"/>
    <property type="match status" value="1"/>
</dbReference>
<dbReference type="InterPro" id="IPR036291">
    <property type="entry name" value="NAD(P)-bd_dom_sf"/>
</dbReference>
<dbReference type="PROSITE" id="PS00061">
    <property type="entry name" value="ADH_SHORT"/>
    <property type="match status" value="1"/>
</dbReference>
<dbReference type="PRINTS" id="PR00080">
    <property type="entry name" value="SDRFAMILY"/>
</dbReference>
<evidence type="ECO:0000256" key="2">
    <source>
        <dbReference type="ARBA" id="ARBA00023002"/>
    </source>
</evidence>
<dbReference type="EMBL" id="CP039354">
    <property type="protein sequence ID" value="QCE11772.1"/>
    <property type="molecule type" value="Genomic_DNA"/>
</dbReference>
<evidence type="ECO:0000313" key="5">
    <source>
        <dbReference type="EMBL" id="QCE11772.1"/>
    </source>
</evidence>
<evidence type="ECO:0000313" key="6">
    <source>
        <dbReference type="Proteomes" id="UP000501690"/>
    </source>
</evidence>
<dbReference type="PANTHER" id="PTHR42898:SF101">
    <property type="entry name" value="ENOYL-(ACYL CARRIER) REDUCTASE"/>
    <property type="match status" value="1"/>
</dbReference>
<dbReference type="AlphaFoldDB" id="A0A4D6NFT3"/>
<accession>A0A4D6NFT3</accession>
<dbReference type="Gramene" id="Vigun05g115600.1.v1.2">
    <property type="protein sequence ID" value="Vigun05g115600.1.v1.2"/>
    <property type="gene ID" value="Vigun05g115600.v1.2"/>
</dbReference>
<dbReference type="SMART" id="SM00822">
    <property type="entry name" value="PKS_KR"/>
    <property type="match status" value="1"/>
</dbReference>
<dbReference type="GO" id="GO:0016491">
    <property type="term" value="F:oxidoreductase activity"/>
    <property type="evidence" value="ECO:0007669"/>
    <property type="project" value="UniProtKB-KW"/>
</dbReference>
<dbReference type="InterPro" id="IPR002347">
    <property type="entry name" value="SDR_fam"/>
</dbReference>
<keyword evidence="1" id="KW-0521">NADP</keyword>
<protein>
    <submittedName>
        <fullName evidence="5">Tropine dehydrogenase</fullName>
    </submittedName>
</protein>
<evidence type="ECO:0000259" key="4">
    <source>
        <dbReference type="SMART" id="SM00822"/>
    </source>
</evidence>
<gene>
    <name evidence="5" type="ORF">DEO72_LG10g3009</name>
</gene>
<feature type="domain" description="Ketoreductase" evidence="4">
    <location>
        <begin position="19"/>
        <end position="205"/>
    </location>
</feature>
<dbReference type="Gene3D" id="3.40.50.720">
    <property type="entry name" value="NAD(P)-binding Rossmann-like Domain"/>
    <property type="match status" value="1"/>
</dbReference>
<dbReference type="NCBIfam" id="NF005559">
    <property type="entry name" value="PRK07231.1"/>
    <property type="match status" value="1"/>
</dbReference>
<reference evidence="5 6" key="1">
    <citation type="submission" date="2019-04" db="EMBL/GenBank/DDBJ databases">
        <title>An improved genome assembly and genetic linkage map for asparagus bean, Vigna unguiculata ssp. sesquipedialis.</title>
        <authorList>
            <person name="Xia Q."/>
            <person name="Zhang R."/>
            <person name="Dong Y."/>
        </authorList>
    </citation>
    <scope>NUCLEOTIDE SEQUENCE [LARGE SCALE GENOMIC DNA]</scope>
    <source>
        <tissue evidence="5">Leaf</tissue>
    </source>
</reference>
<organism evidence="5 6">
    <name type="scientific">Vigna unguiculata</name>
    <name type="common">Cowpea</name>
    <dbReference type="NCBI Taxonomy" id="3917"/>
    <lineage>
        <taxon>Eukaryota</taxon>
        <taxon>Viridiplantae</taxon>
        <taxon>Streptophyta</taxon>
        <taxon>Embryophyta</taxon>
        <taxon>Tracheophyta</taxon>
        <taxon>Spermatophyta</taxon>
        <taxon>Magnoliopsida</taxon>
        <taxon>eudicotyledons</taxon>
        <taxon>Gunneridae</taxon>
        <taxon>Pentapetalae</taxon>
        <taxon>rosids</taxon>
        <taxon>fabids</taxon>
        <taxon>Fabales</taxon>
        <taxon>Fabaceae</taxon>
        <taxon>Papilionoideae</taxon>
        <taxon>50 kb inversion clade</taxon>
        <taxon>NPAAA clade</taxon>
        <taxon>indigoferoid/millettioid clade</taxon>
        <taxon>Phaseoleae</taxon>
        <taxon>Vigna</taxon>
    </lineage>
</organism>